<evidence type="ECO:0000313" key="2">
    <source>
        <dbReference type="Proteomes" id="UP000887458"/>
    </source>
</evidence>
<organism evidence="1 2">
    <name type="scientific">Dermatophagoides pteronyssinus</name>
    <name type="common">European house dust mite</name>
    <dbReference type="NCBI Taxonomy" id="6956"/>
    <lineage>
        <taxon>Eukaryota</taxon>
        <taxon>Metazoa</taxon>
        <taxon>Ecdysozoa</taxon>
        <taxon>Arthropoda</taxon>
        <taxon>Chelicerata</taxon>
        <taxon>Arachnida</taxon>
        <taxon>Acari</taxon>
        <taxon>Acariformes</taxon>
        <taxon>Sarcoptiformes</taxon>
        <taxon>Astigmata</taxon>
        <taxon>Psoroptidia</taxon>
        <taxon>Analgoidea</taxon>
        <taxon>Pyroglyphidae</taxon>
        <taxon>Dermatophagoidinae</taxon>
        <taxon>Dermatophagoides</taxon>
    </lineage>
</organism>
<comment type="caution">
    <text evidence="1">The sequence shown here is derived from an EMBL/GenBank/DDBJ whole genome shotgun (WGS) entry which is preliminary data.</text>
</comment>
<reference evidence="1 2" key="1">
    <citation type="journal article" date="2018" name="J. Allergy Clin. Immunol.">
        <title>High-quality assembly of Dermatophagoides pteronyssinus genome and transcriptome reveals a wide range of novel allergens.</title>
        <authorList>
            <person name="Liu X.Y."/>
            <person name="Yang K.Y."/>
            <person name="Wang M.Q."/>
            <person name="Kwok J.S."/>
            <person name="Zeng X."/>
            <person name="Yang Z."/>
            <person name="Xiao X.J."/>
            <person name="Lau C.P."/>
            <person name="Li Y."/>
            <person name="Huang Z.M."/>
            <person name="Ba J.G."/>
            <person name="Yim A.K."/>
            <person name="Ouyang C.Y."/>
            <person name="Ngai S.M."/>
            <person name="Chan T.F."/>
            <person name="Leung E.L."/>
            <person name="Liu L."/>
            <person name="Liu Z.G."/>
            <person name="Tsui S.K."/>
        </authorList>
    </citation>
    <scope>NUCLEOTIDE SEQUENCE [LARGE SCALE GENOMIC DNA]</scope>
    <source>
        <strain evidence="1">Derp</strain>
    </source>
</reference>
<sequence length="99" mass="11274">MNSVVIDQNFQYHNYHLNRKAFNTIFSGNSGNSILIELNFIKSSNKINDVVRPILRNSCCELAKLIVEPLNNSILDNNETCLQIKSNGNNISIDFEQDE</sequence>
<dbReference type="EMBL" id="NJHN03000029">
    <property type="protein sequence ID" value="KAH9424327.1"/>
    <property type="molecule type" value="Genomic_DNA"/>
</dbReference>
<gene>
    <name evidence="1" type="ORF">DERP_004509</name>
</gene>
<protein>
    <submittedName>
        <fullName evidence="1">Uncharacterized protein</fullName>
    </submittedName>
</protein>
<accession>A0ABQ8JNZ5</accession>
<keyword evidence="2" id="KW-1185">Reference proteome</keyword>
<dbReference type="Proteomes" id="UP000887458">
    <property type="component" value="Unassembled WGS sequence"/>
</dbReference>
<evidence type="ECO:0000313" key="1">
    <source>
        <dbReference type="EMBL" id="KAH9424327.1"/>
    </source>
</evidence>
<name>A0ABQ8JNZ5_DERPT</name>
<reference evidence="1 2" key="2">
    <citation type="journal article" date="2022" name="Mol. Biol. Evol.">
        <title>Comparative Genomics Reveals Insights into the Divergent Evolution of Astigmatic Mites and Household Pest Adaptations.</title>
        <authorList>
            <person name="Xiong Q."/>
            <person name="Wan A.T."/>
            <person name="Liu X."/>
            <person name="Fung C.S."/>
            <person name="Xiao X."/>
            <person name="Malainual N."/>
            <person name="Hou J."/>
            <person name="Wang L."/>
            <person name="Wang M."/>
            <person name="Yang K.Y."/>
            <person name="Cui Y."/>
            <person name="Leung E.L."/>
            <person name="Nong W."/>
            <person name="Shin S.K."/>
            <person name="Au S.W."/>
            <person name="Jeong K.Y."/>
            <person name="Chew F.T."/>
            <person name="Hui J.H."/>
            <person name="Leung T.F."/>
            <person name="Tungtrongchitr A."/>
            <person name="Zhong N."/>
            <person name="Liu Z."/>
            <person name="Tsui S.K."/>
        </authorList>
    </citation>
    <scope>NUCLEOTIDE SEQUENCE [LARGE SCALE GENOMIC DNA]</scope>
    <source>
        <strain evidence="1">Derp</strain>
    </source>
</reference>
<proteinExistence type="predicted"/>